<keyword evidence="4" id="KW-1185">Reference proteome</keyword>
<dbReference type="EMBL" id="JAUSVO010000004">
    <property type="protein sequence ID" value="MDQ0438695.1"/>
    <property type="molecule type" value="Genomic_DNA"/>
</dbReference>
<dbReference type="RefSeq" id="WP_266349592.1">
    <property type="nucleotide sequence ID" value="NZ_JAPKNG010000004.1"/>
</dbReference>
<accession>A0ABU0H8Q6</accession>
<dbReference type="Gene3D" id="3.10.450.50">
    <property type="match status" value="1"/>
</dbReference>
<evidence type="ECO:0000313" key="3">
    <source>
        <dbReference type="EMBL" id="MDQ0438695.1"/>
    </source>
</evidence>
<name>A0ABU0H8Q6_9HYPH</name>
<dbReference type="Pfam" id="PF12883">
    <property type="entry name" value="DUF3828"/>
    <property type="match status" value="1"/>
</dbReference>
<dbReference type="InterPro" id="IPR006311">
    <property type="entry name" value="TAT_signal"/>
</dbReference>
<gene>
    <name evidence="3" type="ORF">QO014_003090</name>
</gene>
<sequence length="155" mass="16471">MDPTRRSVLTLLAAAPLATAPALAAETAGAFLAEIYSHYTGEGGMGVPLDNPATVERYFEPTLAKLINDDAAQAAEVDDLPELNGDPFVDAQDWDLANLKATTDASGPDSASGHVTFDNMGEAKAIDIDMVRTAKGWRIADIHWSEGSLRGLYTH</sequence>
<feature type="signal peptide" evidence="1">
    <location>
        <begin position="1"/>
        <end position="24"/>
    </location>
</feature>
<proteinExistence type="predicted"/>
<feature type="chain" id="PRO_5047021561" description="DUF3828 domain-containing protein" evidence="1">
    <location>
        <begin position="25"/>
        <end position="155"/>
    </location>
</feature>
<organism evidence="3 4">
    <name type="scientific">Kaistia dalseonensis</name>
    <dbReference type="NCBI Taxonomy" id="410840"/>
    <lineage>
        <taxon>Bacteria</taxon>
        <taxon>Pseudomonadati</taxon>
        <taxon>Pseudomonadota</taxon>
        <taxon>Alphaproteobacteria</taxon>
        <taxon>Hyphomicrobiales</taxon>
        <taxon>Kaistiaceae</taxon>
        <taxon>Kaistia</taxon>
    </lineage>
</organism>
<feature type="domain" description="DUF3828" evidence="2">
    <location>
        <begin position="33"/>
        <end position="143"/>
    </location>
</feature>
<dbReference type="PROSITE" id="PS51318">
    <property type="entry name" value="TAT"/>
    <property type="match status" value="1"/>
</dbReference>
<dbReference type="InterPro" id="IPR024289">
    <property type="entry name" value="DUF3828"/>
</dbReference>
<evidence type="ECO:0000313" key="4">
    <source>
        <dbReference type="Proteomes" id="UP001241603"/>
    </source>
</evidence>
<evidence type="ECO:0000259" key="2">
    <source>
        <dbReference type="Pfam" id="PF12883"/>
    </source>
</evidence>
<protein>
    <recommendedName>
        <fullName evidence="2">DUF3828 domain-containing protein</fullName>
    </recommendedName>
</protein>
<keyword evidence="1" id="KW-0732">Signal</keyword>
<comment type="caution">
    <text evidence="3">The sequence shown here is derived from an EMBL/GenBank/DDBJ whole genome shotgun (WGS) entry which is preliminary data.</text>
</comment>
<evidence type="ECO:0000256" key="1">
    <source>
        <dbReference type="SAM" id="SignalP"/>
    </source>
</evidence>
<reference evidence="3 4" key="1">
    <citation type="submission" date="2023-07" db="EMBL/GenBank/DDBJ databases">
        <title>Genomic Encyclopedia of Type Strains, Phase IV (KMG-IV): sequencing the most valuable type-strain genomes for metagenomic binning, comparative biology and taxonomic classification.</title>
        <authorList>
            <person name="Goeker M."/>
        </authorList>
    </citation>
    <scope>NUCLEOTIDE SEQUENCE [LARGE SCALE GENOMIC DNA]</scope>
    <source>
        <strain evidence="3 4">B6-8</strain>
    </source>
</reference>
<dbReference type="Proteomes" id="UP001241603">
    <property type="component" value="Unassembled WGS sequence"/>
</dbReference>